<dbReference type="AlphaFoldDB" id="A0A3A8EZR2"/>
<accession>A0A3A8EZR2</accession>
<keyword evidence="2" id="KW-1185">Reference proteome</keyword>
<dbReference type="InterPro" id="IPR032322">
    <property type="entry name" value="DUF4850"/>
</dbReference>
<gene>
    <name evidence="1" type="ORF">D7V20_03155</name>
</gene>
<dbReference type="RefSeq" id="WP_120382882.1">
    <property type="nucleotide sequence ID" value="NZ_RAXT01000003.1"/>
</dbReference>
<name>A0A3A8EZR2_9GAMM</name>
<reference evidence="1 2" key="1">
    <citation type="submission" date="2018-09" db="EMBL/GenBank/DDBJ databases">
        <title>The draft genome of Acinetobacter spp. strains.</title>
        <authorList>
            <person name="Qin J."/>
            <person name="Feng Y."/>
            <person name="Zong Z."/>
        </authorList>
    </citation>
    <scope>NUCLEOTIDE SEQUENCE [LARGE SCALE GENOMIC DNA]</scope>
    <source>
        <strain evidence="1 2">WCHAc060115</strain>
    </source>
</reference>
<evidence type="ECO:0000313" key="2">
    <source>
        <dbReference type="Proteomes" id="UP000280405"/>
    </source>
</evidence>
<evidence type="ECO:0000313" key="1">
    <source>
        <dbReference type="EMBL" id="RKG40085.1"/>
    </source>
</evidence>
<dbReference type="EMBL" id="RAXT01000003">
    <property type="protein sequence ID" value="RKG40085.1"/>
    <property type="molecule type" value="Genomic_DNA"/>
</dbReference>
<organism evidence="1 2">
    <name type="scientific">Acinetobacter rongchengensis</name>
    <dbReference type="NCBI Taxonomy" id="2419601"/>
    <lineage>
        <taxon>Bacteria</taxon>
        <taxon>Pseudomonadati</taxon>
        <taxon>Pseudomonadota</taxon>
        <taxon>Gammaproteobacteria</taxon>
        <taxon>Moraxellales</taxon>
        <taxon>Moraxellaceae</taxon>
        <taxon>Acinetobacter</taxon>
    </lineage>
</organism>
<dbReference type="Pfam" id="PF16142">
    <property type="entry name" value="DUF4850"/>
    <property type="match status" value="1"/>
</dbReference>
<sequence length="263" mass="29559">MLFLNHQNQRILKMKKQIIGFSLVLSTFTITTHAQNIQSFQPTFPKFSNSDVQRKKINQFYPIGQATFSNQVKIPAYGVTVENPVEDGLLKKTEPCTKSNCTFNFKLDAKQAEKLKLVVIPSLGYILVPKHWTDISAATGANGTGSVLIMSPNQKEAITAYDSSFCVGCGLPYATLYFPNLLKQSLDSEFGGYKDPNKKLKLVYPSKTTAFFSYQIPHFNSKTHGIAKYKYDGDFNFMNIHVTLDQANQNLATPILNFYNAMH</sequence>
<dbReference type="OrthoDB" id="6711714at2"/>
<comment type="caution">
    <text evidence="1">The sequence shown here is derived from an EMBL/GenBank/DDBJ whole genome shotgun (WGS) entry which is preliminary data.</text>
</comment>
<proteinExistence type="predicted"/>
<protein>
    <submittedName>
        <fullName evidence="1">DUF4850 domain-containing protein</fullName>
    </submittedName>
</protein>
<dbReference type="Proteomes" id="UP000280405">
    <property type="component" value="Unassembled WGS sequence"/>
</dbReference>